<organism evidence="1 2">
    <name type="scientific">Steinernema glaseri</name>
    <dbReference type="NCBI Taxonomy" id="37863"/>
    <lineage>
        <taxon>Eukaryota</taxon>
        <taxon>Metazoa</taxon>
        <taxon>Ecdysozoa</taxon>
        <taxon>Nematoda</taxon>
        <taxon>Chromadorea</taxon>
        <taxon>Rhabditida</taxon>
        <taxon>Tylenchina</taxon>
        <taxon>Panagrolaimomorpha</taxon>
        <taxon>Strongyloidoidea</taxon>
        <taxon>Steinernematidae</taxon>
        <taxon>Steinernema</taxon>
    </lineage>
</organism>
<dbReference type="WBParaSite" id="L893_g31487.t2">
    <property type="protein sequence ID" value="L893_g31487.t2"/>
    <property type="gene ID" value="L893_g31487"/>
</dbReference>
<evidence type="ECO:0000313" key="2">
    <source>
        <dbReference type="WBParaSite" id="L893_g31487.t2"/>
    </source>
</evidence>
<dbReference type="AlphaFoldDB" id="A0A1I7ZZZ2"/>
<evidence type="ECO:0000313" key="1">
    <source>
        <dbReference type="Proteomes" id="UP000095287"/>
    </source>
</evidence>
<proteinExistence type="predicted"/>
<dbReference type="Proteomes" id="UP000095287">
    <property type="component" value="Unplaced"/>
</dbReference>
<reference evidence="2" key="1">
    <citation type="submission" date="2016-11" db="UniProtKB">
        <authorList>
            <consortium name="WormBaseParasite"/>
        </authorList>
    </citation>
    <scope>IDENTIFICATION</scope>
</reference>
<name>A0A1I7ZZZ2_9BILA</name>
<protein>
    <submittedName>
        <fullName evidence="2">Uncharacterized protein</fullName>
    </submittedName>
</protein>
<accession>A0A1I7ZZZ2</accession>
<sequence length="131" mass="15132">MTSSQSETFDGKQDMKGISSCCGGFLRLDQKNWRRRTLDREDVQKRNLYTGAVNLAKDYPLNFDFRSILEKKACAIQHMSLGSPKRDLEKERLEINPSWLRNKAVACFSQNCRKIFCACIAVEKICSENTW</sequence>
<keyword evidence="1" id="KW-1185">Reference proteome</keyword>